<dbReference type="Gene3D" id="1.20.1250.20">
    <property type="entry name" value="MFS general substrate transporter like domains"/>
    <property type="match status" value="2"/>
</dbReference>
<feature type="transmembrane region" description="Helical" evidence="7">
    <location>
        <begin position="133"/>
        <end position="154"/>
    </location>
</feature>
<dbReference type="EMBL" id="JAGYPE010000001">
    <property type="protein sequence ID" value="MBS4180155.1"/>
    <property type="molecule type" value="Genomic_DNA"/>
</dbReference>
<feature type="transmembrane region" description="Helical" evidence="7">
    <location>
        <begin position="166"/>
        <end position="186"/>
    </location>
</feature>
<evidence type="ECO:0000256" key="6">
    <source>
        <dbReference type="ARBA" id="ARBA00023136"/>
    </source>
</evidence>
<feature type="transmembrane region" description="Helical" evidence="7">
    <location>
        <begin position="104"/>
        <end position="126"/>
    </location>
</feature>
<dbReference type="InterPro" id="IPR036259">
    <property type="entry name" value="MFS_trans_sf"/>
</dbReference>
<dbReference type="PRINTS" id="PR01035">
    <property type="entry name" value="TCRTETA"/>
</dbReference>
<proteinExistence type="predicted"/>
<feature type="transmembrane region" description="Helical" evidence="7">
    <location>
        <begin position="373"/>
        <end position="391"/>
    </location>
</feature>
<feature type="domain" description="Major facilitator superfamily (MFS) profile" evidence="8">
    <location>
        <begin position="10"/>
        <end position="395"/>
    </location>
</feature>
<evidence type="ECO:0000256" key="4">
    <source>
        <dbReference type="ARBA" id="ARBA00022692"/>
    </source>
</evidence>
<feature type="transmembrane region" description="Helical" evidence="7">
    <location>
        <begin position="351"/>
        <end position="367"/>
    </location>
</feature>
<feature type="transmembrane region" description="Helical" evidence="7">
    <location>
        <begin position="214"/>
        <end position="231"/>
    </location>
</feature>
<evidence type="ECO:0000259" key="8">
    <source>
        <dbReference type="PROSITE" id="PS50850"/>
    </source>
</evidence>
<dbReference type="InterPro" id="IPR001958">
    <property type="entry name" value="Tet-R_TetA/multi-R_MdtG-like"/>
</dbReference>
<feature type="transmembrane region" description="Helical" evidence="7">
    <location>
        <begin position="283"/>
        <end position="306"/>
    </location>
</feature>
<dbReference type="AlphaFoldDB" id="A0A942SUM3"/>
<keyword evidence="2" id="KW-0813">Transport</keyword>
<keyword evidence="3" id="KW-1003">Cell membrane</keyword>
<evidence type="ECO:0000256" key="3">
    <source>
        <dbReference type="ARBA" id="ARBA00022475"/>
    </source>
</evidence>
<dbReference type="EMBL" id="JAGYPE020000073">
    <property type="protein sequence ID" value="MCH6268960.1"/>
    <property type="molecule type" value="Genomic_DNA"/>
</dbReference>
<keyword evidence="6 7" id="KW-0472">Membrane</keyword>
<gene>
    <name evidence="9" type="ORF">KHB02_02000</name>
    <name evidence="10" type="ORF">KHB02_025860</name>
</gene>
<dbReference type="GO" id="GO:0022857">
    <property type="term" value="F:transmembrane transporter activity"/>
    <property type="evidence" value="ECO:0007669"/>
    <property type="project" value="InterPro"/>
</dbReference>
<evidence type="ECO:0000256" key="5">
    <source>
        <dbReference type="ARBA" id="ARBA00022989"/>
    </source>
</evidence>
<comment type="caution">
    <text evidence="9">The sequence shown here is derived from an EMBL/GenBank/DDBJ whole genome shotgun (WGS) entry which is preliminary data.</text>
</comment>
<evidence type="ECO:0000313" key="10">
    <source>
        <dbReference type="EMBL" id="MCH6268960.1"/>
    </source>
</evidence>
<feature type="transmembrane region" description="Helical" evidence="7">
    <location>
        <begin position="47"/>
        <end position="67"/>
    </location>
</feature>
<protein>
    <submittedName>
        <fullName evidence="9">MFS transporter</fullName>
    </submittedName>
</protein>
<evidence type="ECO:0000256" key="2">
    <source>
        <dbReference type="ARBA" id="ARBA00022448"/>
    </source>
</evidence>
<name>A0A942SUM3_9BACI</name>
<evidence type="ECO:0000313" key="11">
    <source>
        <dbReference type="Proteomes" id="UP000677265"/>
    </source>
</evidence>
<comment type="subcellular location">
    <subcellularLocation>
        <location evidence="1">Cell membrane</location>
        <topology evidence="1">Multi-pass membrane protein</topology>
    </subcellularLocation>
</comment>
<evidence type="ECO:0000256" key="1">
    <source>
        <dbReference type="ARBA" id="ARBA00004651"/>
    </source>
</evidence>
<feature type="transmembrane region" description="Helical" evidence="7">
    <location>
        <begin position="12"/>
        <end position="35"/>
    </location>
</feature>
<dbReference type="InterPro" id="IPR020846">
    <property type="entry name" value="MFS_dom"/>
</dbReference>
<feature type="transmembrane region" description="Helical" evidence="7">
    <location>
        <begin position="79"/>
        <end position="98"/>
    </location>
</feature>
<keyword evidence="11" id="KW-1185">Reference proteome</keyword>
<evidence type="ECO:0000256" key="7">
    <source>
        <dbReference type="SAM" id="Phobius"/>
    </source>
</evidence>
<dbReference type="PANTHER" id="PTHR43414:SF6">
    <property type="entry name" value="MULTIDRUG RESISTANCE PROTEIN MDTG"/>
    <property type="match status" value="1"/>
</dbReference>
<keyword evidence="5 7" id="KW-1133">Transmembrane helix</keyword>
<feature type="transmembrane region" description="Helical" evidence="7">
    <location>
        <begin position="312"/>
        <end position="330"/>
    </location>
</feature>
<sequence>MENVLMWKRNLWVLWVGVFFTSASFSMVIPFLPIFLLQLGVHDHAEMWSGVLFSAAFFAGAFASPFWGRVADKYGRKPMIIRAGIALFVIYTLMAFVTNPYQILALRILQGLLSGFIPGAIALIGTNTPNEKVGYALSMISSASASGGILGPLLGGGIAHLVGNRLAFASGGVFVFLATLLIIFWVKEENFKPNKERGGSVRNDFKTAMTNRPLFLVLILTVVTSCSIMTIEPVLPLYVVKLGGSSDNASLIAGIVFSLPGIASALFAPYWGKWADKVGFQRVLFIGLMGGGIGMLAQILVSQIWGFSIIRFMFGVFFCAVYPALNGLVVKSTPDEFRGRAFGLNQTANQIGGMTGPMIGGFLGGILPVQSVFLVTGVLLLTAMGMVYWNAGVLSGSLKGKVIARKSG</sequence>
<dbReference type="Pfam" id="PF07690">
    <property type="entry name" value="MFS_1"/>
    <property type="match status" value="1"/>
</dbReference>
<dbReference type="PROSITE" id="PS50850">
    <property type="entry name" value="MFS"/>
    <property type="match status" value="1"/>
</dbReference>
<reference evidence="9" key="1">
    <citation type="submission" date="2021-05" db="EMBL/GenBank/DDBJ databases">
        <title>Novel Bacillus species.</title>
        <authorList>
            <person name="Liu G."/>
        </authorList>
    </citation>
    <scope>NUCLEOTIDE SEQUENCE</scope>
    <source>
        <strain evidence="9 11">FJAT-50051</strain>
    </source>
</reference>
<keyword evidence="4 7" id="KW-0812">Transmembrane</keyword>
<feature type="transmembrane region" description="Helical" evidence="7">
    <location>
        <begin position="251"/>
        <end position="271"/>
    </location>
</feature>
<dbReference type="GO" id="GO:0005886">
    <property type="term" value="C:plasma membrane"/>
    <property type="evidence" value="ECO:0007669"/>
    <property type="project" value="UniProtKB-SubCell"/>
</dbReference>
<dbReference type="Proteomes" id="UP000677265">
    <property type="component" value="Unassembled WGS sequence"/>
</dbReference>
<dbReference type="PANTHER" id="PTHR43414">
    <property type="entry name" value="MULTIDRUG RESISTANCE PROTEIN MDTG"/>
    <property type="match status" value="1"/>
</dbReference>
<dbReference type="SUPFAM" id="SSF103473">
    <property type="entry name" value="MFS general substrate transporter"/>
    <property type="match status" value="1"/>
</dbReference>
<accession>A0A942SUM3</accession>
<dbReference type="InterPro" id="IPR011701">
    <property type="entry name" value="MFS"/>
</dbReference>
<evidence type="ECO:0000313" key="9">
    <source>
        <dbReference type="EMBL" id="MBS4180155.1"/>
    </source>
</evidence>
<organism evidence="9">
    <name type="scientific">Neobacillus citreus</name>
    <dbReference type="NCBI Taxonomy" id="2833578"/>
    <lineage>
        <taxon>Bacteria</taxon>
        <taxon>Bacillati</taxon>
        <taxon>Bacillota</taxon>
        <taxon>Bacilli</taxon>
        <taxon>Bacillales</taxon>
        <taxon>Bacillaceae</taxon>
        <taxon>Neobacillus</taxon>
    </lineage>
</organism>